<reference evidence="3" key="1">
    <citation type="submission" date="2022-08" db="UniProtKB">
        <authorList>
            <consortium name="EnsemblMetazoa"/>
        </authorList>
    </citation>
    <scope>IDENTIFICATION</scope>
    <source>
        <strain evidence="3">EBRO</strain>
    </source>
</reference>
<feature type="signal peptide" evidence="2">
    <location>
        <begin position="1"/>
        <end position="20"/>
    </location>
</feature>
<evidence type="ECO:0000256" key="2">
    <source>
        <dbReference type="SAM" id="SignalP"/>
    </source>
</evidence>
<dbReference type="VEuPathDB" id="VectorBase:AATE021852"/>
<dbReference type="AlphaFoldDB" id="A0A240PP20"/>
<feature type="region of interest" description="Disordered" evidence="1">
    <location>
        <begin position="77"/>
        <end position="112"/>
    </location>
</feature>
<accession>A0A240PP20</accession>
<evidence type="ECO:0008006" key="4">
    <source>
        <dbReference type="Google" id="ProtNLM"/>
    </source>
</evidence>
<proteinExistence type="predicted"/>
<protein>
    <recommendedName>
        <fullName evidence="4">DUF4794 domain-containing protein</fullName>
    </recommendedName>
</protein>
<keyword evidence="2" id="KW-0732">Signal</keyword>
<sequence length="112" mass="11473">MYSNFALVTALLLVTPFVAGSPLPVPLRSNLGAQNNMDIHLPDGATSVSAETINNLAIVIAETVYIMSDGSVVPEVPGTTLVPPTSAPTQGPTNPGAGPTTILTPPPFPGRR</sequence>
<evidence type="ECO:0000313" key="3">
    <source>
        <dbReference type="EnsemblMetazoa" id="AATE021852-PA.1"/>
    </source>
</evidence>
<feature type="chain" id="PRO_5043444762" description="DUF4794 domain-containing protein" evidence="2">
    <location>
        <begin position="21"/>
        <end position="112"/>
    </location>
</feature>
<dbReference type="EnsemblMetazoa" id="AATE021852-RA">
    <property type="protein sequence ID" value="AATE021852-PA.1"/>
    <property type="gene ID" value="AATE021852"/>
</dbReference>
<name>A0A240PP20_ANOAO</name>
<evidence type="ECO:0000256" key="1">
    <source>
        <dbReference type="SAM" id="MobiDB-lite"/>
    </source>
</evidence>
<organism evidence="3">
    <name type="scientific">Anopheles atroparvus</name>
    <name type="common">European mosquito</name>
    <dbReference type="NCBI Taxonomy" id="41427"/>
    <lineage>
        <taxon>Eukaryota</taxon>
        <taxon>Metazoa</taxon>
        <taxon>Ecdysozoa</taxon>
        <taxon>Arthropoda</taxon>
        <taxon>Hexapoda</taxon>
        <taxon>Insecta</taxon>
        <taxon>Pterygota</taxon>
        <taxon>Neoptera</taxon>
        <taxon>Endopterygota</taxon>
        <taxon>Diptera</taxon>
        <taxon>Nematocera</taxon>
        <taxon>Culicoidea</taxon>
        <taxon>Culicidae</taxon>
        <taxon>Anophelinae</taxon>
        <taxon>Anopheles</taxon>
    </lineage>
</organism>